<dbReference type="RefSeq" id="WP_073537407.1">
    <property type="nucleotide sequence ID" value="NZ_CP110856.1"/>
</dbReference>
<gene>
    <name evidence="1" type="ORF">BS101_02615</name>
</gene>
<evidence type="ECO:0000313" key="2">
    <source>
        <dbReference type="Proteomes" id="UP000184604"/>
    </source>
</evidence>
<name>A0A1L5F3Y3_CLOKL</name>
<accession>A0A1L5F3Y3</accession>
<dbReference type="AlphaFoldDB" id="A0A1L5F3Y3"/>
<protein>
    <submittedName>
        <fullName evidence="1">Uncharacterized protein</fullName>
    </submittedName>
</protein>
<dbReference type="EMBL" id="CP018335">
    <property type="protein sequence ID" value="APM37719.1"/>
    <property type="molecule type" value="Genomic_DNA"/>
</dbReference>
<evidence type="ECO:0000313" key="1">
    <source>
        <dbReference type="EMBL" id="APM37719.1"/>
    </source>
</evidence>
<sequence length="161" mass="18429">MEENICSVFSKISGIIVRISEFRGVPIISENGQVDKNKVMQVMLKNLGELTAEEKQILEYAKIVLGEDEYKKIKETIFTYEEARKYINCTTLGMVVGLKTYFPNEISNLPKQITYEKDGYIYTYVLTENSPLTFNGVEFPDDDIITKDGGVISNKLYPEMR</sequence>
<organism evidence="1 2">
    <name type="scientific">Clostridium kluyveri</name>
    <dbReference type="NCBI Taxonomy" id="1534"/>
    <lineage>
        <taxon>Bacteria</taxon>
        <taxon>Bacillati</taxon>
        <taxon>Bacillota</taxon>
        <taxon>Clostridia</taxon>
        <taxon>Eubacteriales</taxon>
        <taxon>Clostridiaceae</taxon>
        <taxon>Clostridium</taxon>
    </lineage>
</organism>
<proteinExistence type="predicted"/>
<dbReference type="Proteomes" id="UP000184604">
    <property type="component" value="Chromosome"/>
</dbReference>
<reference evidence="1 2" key="1">
    <citation type="submission" date="2016-12" db="EMBL/GenBank/DDBJ databases">
        <title>Complete genome sequence of Clostridium kluyveri JZZ isolated from the pit mud of a Chinese flavor liquor-making factory.</title>
        <authorList>
            <person name="Wang Y."/>
        </authorList>
    </citation>
    <scope>NUCLEOTIDE SEQUENCE [LARGE SCALE GENOMIC DNA]</scope>
    <source>
        <strain evidence="1 2">JZZ</strain>
    </source>
</reference>